<accession>A0ABN9XXA6</accession>
<keyword evidence="2" id="KW-1185">Reference proteome</keyword>
<reference evidence="1" key="1">
    <citation type="submission" date="2023-10" db="EMBL/GenBank/DDBJ databases">
        <authorList>
            <person name="Chen Y."/>
            <person name="Shah S."/>
            <person name="Dougan E. K."/>
            <person name="Thang M."/>
            <person name="Chan C."/>
        </authorList>
    </citation>
    <scope>NUCLEOTIDE SEQUENCE [LARGE SCALE GENOMIC DNA]</scope>
</reference>
<comment type="caution">
    <text evidence="1">The sequence shown here is derived from an EMBL/GenBank/DDBJ whole genome shotgun (WGS) entry which is preliminary data.</text>
</comment>
<name>A0ABN9XXA6_9DINO</name>
<sequence length="107" mass="11366">MPGGIDGMSGMGGVFMGMALSMRQGLLSDPELMAVFSNPEMVAGMHDITSNPGNNNPVKPFRTRSIQRLWGSSARYGWAVAVACLSSEAQEVAAPVRPRLQGPLSMK</sequence>
<dbReference type="Proteomes" id="UP001189429">
    <property type="component" value="Unassembled WGS sequence"/>
</dbReference>
<gene>
    <name evidence="1" type="ORF">PCOR1329_LOCUS79359</name>
</gene>
<proteinExistence type="predicted"/>
<dbReference type="EMBL" id="CAUYUJ010021135">
    <property type="protein sequence ID" value="CAK0902897.1"/>
    <property type="molecule type" value="Genomic_DNA"/>
</dbReference>
<dbReference type="Gene3D" id="1.10.260.100">
    <property type="match status" value="1"/>
</dbReference>
<protein>
    <submittedName>
        <fullName evidence="1">Uncharacterized protein</fullName>
    </submittedName>
</protein>
<evidence type="ECO:0000313" key="2">
    <source>
        <dbReference type="Proteomes" id="UP001189429"/>
    </source>
</evidence>
<evidence type="ECO:0000313" key="1">
    <source>
        <dbReference type="EMBL" id="CAK0902897.1"/>
    </source>
</evidence>
<organism evidence="1 2">
    <name type="scientific">Prorocentrum cordatum</name>
    <dbReference type="NCBI Taxonomy" id="2364126"/>
    <lineage>
        <taxon>Eukaryota</taxon>
        <taxon>Sar</taxon>
        <taxon>Alveolata</taxon>
        <taxon>Dinophyceae</taxon>
        <taxon>Prorocentrales</taxon>
        <taxon>Prorocentraceae</taxon>
        <taxon>Prorocentrum</taxon>
    </lineage>
</organism>